<comment type="caution">
    <text evidence="4">The sequence shown here is derived from an EMBL/GenBank/DDBJ whole genome shotgun (WGS) entry which is preliminary data.</text>
</comment>
<accession>A0ABP1RN43</accession>
<evidence type="ECO:0000259" key="3">
    <source>
        <dbReference type="Pfam" id="PF00561"/>
    </source>
</evidence>
<name>A0ABP1RN43_9HEXA</name>
<evidence type="ECO:0000256" key="2">
    <source>
        <dbReference type="ARBA" id="ARBA00023098"/>
    </source>
</evidence>
<gene>
    <name evidence="4" type="ORF">ODALV1_LOCUS24137</name>
</gene>
<evidence type="ECO:0000313" key="5">
    <source>
        <dbReference type="Proteomes" id="UP001642540"/>
    </source>
</evidence>
<dbReference type="InterPro" id="IPR000073">
    <property type="entry name" value="AB_hydrolase_1"/>
</dbReference>
<feature type="domain" description="AB hydrolase-1" evidence="3">
    <location>
        <begin position="5"/>
        <end position="271"/>
    </location>
</feature>
<sequence length="312" mass="35691">MAFTLVDAGYDVWLANMRGTTPSKIHTHFNTDRDVDYWDFGIEEVSTFDLPLMVDLILQKSGSDQIFFACHSGGCGILLAGLVNVPKLNNKIKASFFLAPFGFSGSTYNPTFVLFPPILGTRWETIVWNVFGGKLSGEPSPLLTALGLTTEKICGWSFMRCGICDNLLFALYGADPEQMDYNNFPNMLKKLQDNGALKIFFHAIQLDETCQFQKYDYGQTRNLLEYESANPPLYNLSTMTVPIYIFYGEGDNFLTPWDMARMQDAIPRKYLKGFHRVDWHKFNHIDFLMAKDADILVYHKIRDIMEKIELEK</sequence>
<keyword evidence="1" id="KW-0442">Lipid degradation</keyword>
<dbReference type="Pfam" id="PF00561">
    <property type="entry name" value="Abhydrolase_1"/>
    <property type="match status" value="1"/>
</dbReference>
<dbReference type="Gene3D" id="3.40.50.1820">
    <property type="entry name" value="alpha/beta hydrolase"/>
    <property type="match status" value="1"/>
</dbReference>
<dbReference type="PANTHER" id="PTHR11005">
    <property type="entry name" value="LYSOSOMAL ACID LIPASE-RELATED"/>
    <property type="match status" value="1"/>
</dbReference>
<keyword evidence="5" id="KW-1185">Reference proteome</keyword>
<dbReference type="InterPro" id="IPR029058">
    <property type="entry name" value="AB_hydrolase_fold"/>
</dbReference>
<evidence type="ECO:0000256" key="1">
    <source>
        <dbReference type="ARBA" id="ARBA00022963"/>
    </source>
</evidence>
<dbReference type="Proteomes" id="UP001642540">
    <property type="component" value="Unassembled WGS sequence"/>
</dbReference>
<dbReference type="SUPFAM" id="SSF53474">
    <property type="entry name" value="alpha/beta-Hydrolases"/>
    <property type="match status" value="1"/>
</dbReference>
<keyword evidence="2" id="KW-0443">Lipid metabolism</keyword>
<reference evidence="4 5" key="1">
    <citation type="submission" date="2024-08" db="EMBL/GenBank/DDBJ databases">
        <authorList>
            <person name="Cucini C."/>
            <person name="Frati F."/>
        </authorList>
    </citation>
    <scope>NUCLEOTIDE SEQUENCE [LARGE SCALE GENOMIC DNA]</scope>
</reference>
<organism evidence="4 5">
    <name type="scientific">Orchesella dallaii</name>
    <dbReference type="NCBI Taxonomy" id="48710"/>
    <lineage>
        <taxon>Eukaryota</taxon>
        <taxon>Metazoa</taxon>
        <taxon>Ecdysozoa</taxon>
        <taxon>Arthropoda</taxon>
        <taxon>Hexapoda</taxon>
        <taxon>Collembola</taxon>
        <taxon>Entomobryomorpha</taxon>
        <taxon>Entomobryoidea</taxon>
        <taxon>Orchesellidae</taxon>
        <taxon>Orchesellinae</taxon>
        <taxon>Orchesella</taxon>
    </lineage>
</organism>
<protein>
    <recommendedName>
        <fullName evidence="3">AB hydrolase-1 domain-containing protein</fullName>
    </recommendedName>
</protein>
<evidence type="ECO:0000313" key="4">
    <source>
        <dbReference type="EMBL" id="CAL8131341.1"/>
    </source>
</evidence>
<proteinExistence type="predicted"/>
<dbReference type="EMBL" id="CAXLJM020000086">
    <property type="protein sequence ID" value="CAL8131341.1"/>
    <property type="molecule type" value="Genomic_DNA"/>
</dbReference>